<keyword evidence="4" id="KW-0808">Transferase</keyword>
<dbReference type="GO" id="GO:0005886">
    <property type="term" value="C:plasma membrane"/>
    <property type="evidence" value="ECO:0007669"/>
    <property type="project" value="TreeGrafter"/>
</dbReference>
<evidence type="ECO:0000256" key="3">
    <source>
        <dbReference type="ARBA" id="ARBA00022597"/>
    </source>
</evidence>
<dbReference type="Gene3D" id="3.30.1340.10">
    <property type="entry name" value="HPr-like"/>
    <property type="match status" value="1"/>
</dbReference>
<evidence type="ECO:0000256" key="1">
    <source>
        <dbReference type="ARBA" id="ARBA00022448"/>
    </source>
</evidence>
<evidence type="ECO:0000256" key="2">
    <source>
        <dbReference type="ARBA" id="ARBA00022553"/>
    </source>
</evidence>
<dbReference type="GO" id="GO:0090563">
    <property type="term" value="F:protein-phosphocysteine-sugar phosphotransferase activity"/>
    <property type="evidence" value="ECO:0007669"/>
    <property type="project" value="TreeGrafter"/>
</dbReference>
<dbReference type="InterPro" id="IPR002178">
    <property type="entry name" value="PTS_EIIA_type-2_dom"/>
</dbReference>
<dbReference type="NCBIfam" id="TIGR01003">
    <property type="entry name" value="PTS_HPr_family"/>
    <property type="match status" value="1"/>
</dbReference>
<dbReference type="SUPFAM" id="SSF55594">
    <property type="entry name" value="HPr-like"/>
    <property type="match status" value="1"/>
</dbReference>
<dbReference type="OrthoDB" id="1640042at2"/>
<keyword evidence="3" id="KW-0762">Sugar transport</keyword>
<evidence type="ECO:0000313" key="10">
    <source>
        <dbReference type="Proteomes" id="UP000294364"/>
    </source>
</evidence>
<reference evidence="9 10" key="1">
    <citation type="submission" date="2019-02" db="EMBL/GenBank/DDBJ databases">
        <authorList>
            <person name="Manzano-Marin A."/>
            <person name="Manzano-Marin A."/>
        </authorList>
    </citation>
    <scope>NUCLEOTIDE SEQUENCE [LARGE SCALE GENOMIC DNA]</scope>
    <source>
        <strain evidence="9 10">ErCicurtihirsuta</strain>
    </source>
</reference>
<dbReference type="RefSeq" id="WP_157992038.1">
    <property type="nucleotide sequence ID" value="NZ_LR217698.1"/>
</dbReference>
<dbReference type="SUPFAM" id="SSF55804">
    <property type="entry name" value="Phoshotransferase/anion transport protein"/>
    <property type="match status" value="2"/>
</dbReference>
<dbReference type="PROSITE" id="PS51094">
    <property type="entry name" value="PTS_EIIA_TYPE_2"/>
    <property type="match status" value="1"/>
</dbReference>
<dbReference type="PRINTS" id="PR00107">
    <property type="entry name" value="PHOSPHOCPHPR"/>
</dbReference>
<evidence type="ECO:0000256" key="5">
    <source>
        <dbReference type="ARBA" id="ARBA00022683"/>
    </source>
</evidence>
<dbReference type="GO" id="GO:0016301">
    <property type="term" value="F:kinase activity"/>
    <property type="evidence" value="ECO:0007669"/>
    <property type="project" value="UniProtKB-KW"/>
</dbReference>
<dbReference type="PROSITE" id="PS51350">
    <property type="entry name" value="PTS_HPR_DOM"/>
    <property type="match status" value="1"/>
</dbReference>
<accession>A0A451CZK2</accession>
<dbReference type="CDD" id="cd00367">
    <property type="entry name" value="PTS-HPr_like"/>
    <property type="match status" value="1"/>
</dbReference>
<evidence type="ECO:0000259" key="8">
    <source>
        <dbReference type="PROSITE" id="PS51350"/>
    </source>
</evidence>
<sequence>MLQLALNNIIAGALACDKQDAIRQVNSALTEAGNVSSGYLDSMLARENQMSTYLGNGVAIPHGTIDARSLVVKTGVQIIHFPKGINWGENQIVYMVIGIAAKSDEHLLLLKKLTHILSDENLIEKLKTTHTVKSLRNIFISEKFSTQFKFNSSLISTEVNAKNLITLQAINAGLLQEEEAIDSSFVSYIIKNQPLNLGQGIWINDSPDGNLISAIAISRSTSPFNCNGEVVSLLITVSVVDDQPLNILNNLSNLLEKKKALQLWSGDSAYIIRILNNPLSCESVKEEVIIEEFVIRNEHGLHARPGAILVNIIKQFNCEVSVINLDGNRKPANGRSLMKLVSLGAKKGHHLRFISKGTESKQLINAIGEAISSGLGEIPT</sequence>
<dbReference type="InterPro" id="IPR050893">
    <property type="entry name" value="Sugar_PTS"/>
</dbReference>
<dbReference type="PANTHER" id="PTHR30181">
    <property type="entry name" value="MANNITOL PERMEASE IIC COMPONENT"/>
    <property type="match status" value="1"/>
</dbReference>
<dbReference type="GO" id="GO:0009401">
    <property type="term" value="P:phosphoenolpyruvate-dependent sugar phosphotransferase system"/>
    <property type="evidence" value="ECO:0007669"/>
    <property type="project" value="UniProtKB-KW"/>
</dbReference>
<dbReference type="Pfam" id="PF00381">
    <property type="entry name" value="PTS-HPr"/>
    <property type="match status" value="1"/>
</dbReference>
<feature type="domain" description="PTS EIIA type-2" evidence="7">
    <location>
        <begin position="2"/>
        <end position="142"/>
    </location>
</feature>
<dbReference type="InterPro" id="IPR016152">
    <property type="entry name" value="PTrfase/Anion_transptr"/>
</dbReference>
<dbReference type="Proteomes" id="UP000294364">
    <property type="component" value="Chromosome"/>
</dbReference>
<dbReference type="AlphaFoldDB" id="A0A451CZK2"/>
<dbReference type="CDD" id="cd00211">
    <property type="entry name" value="PTS_IIA_fru"/>
    <property type="match status" value="1"/>
</dbReference>
<organism evidence="9 10">
    <name type="scientific">Candidatus Erwinia haradaeae</name>
    <dbReference type="NCBI Taxonomy" id="1922217"/>
    <lineage>
        <taxon>Bacteria</taxon>
        <taxon>Pseudomonadati</taxon>
        <taxon>Pseudomonadota</taxon>
        <taxon>Gammaproteobacteria</taxon>
        <taxon>Enterobacterales</taxon>
        <taxon>Erwiniaceae</taxon>
        <taxon>Erwinia</taxon>
    </lineage>
</organism>
<name>A0A451CZK2_9GAMM</name>
<dbReference type="Gene3D" id="3.40.930.10">
    <property type="entry name" value="Mannitol-specific EII, Chain A"/>
    <property type="match status" value="1"/>
</dbReference>
<gene>
    <name evidence="9" type="primary">fruB</name>
    <name evidence="9" type="ORF">ERCICURT3053_365</name>
</gene>
<evidence type="ECO:0000259" key="7">
    <source>
        <dbReference type="PROSITE" id="PS51094"/>
    </source>
</evidence>
<keyword evidence="6" id="KW-0418">Kinase</keyword>
<proteinExistence type="predicted"/>
<protein>
    <submittedName>
        <fullName evidence="9">Multiphosphoryl transfer protein</fullName>
    </submittedName>
</protein>
<keyword evidence="1" id="KW-0813">Transport</keyword>
<dbReference type="InterPro" id="IPR000032">
    <property type="entry name" value="HPr-like"/>
</dbReference>
<dbReference type="PROSITE" id="PS00372">
    <property type="entry name" value="PTS_EIIA_TYPE_2_HIS"/>
    <property type="match status" value="1"/>
</dbReference>
<keyword evidence="2" id="KW-0597">Phosphoprotein</keyword>
<evidence type="ECO:0000256" key="6">
    <source>
        <dbReference type="ARBA" id="ARBA00022777"/>
    </source>
</evidence>
<dbReference type="InterPro" id="IPR001020">
    <property type="entry name" value="PTS_HPr_His_P_site"/>
</dbReference>
<evidence type="ECO:0000256" key="4">
    <source>
        <dbReference type="ARBA" id="ARBA00022679"/>
    </source>
</evidence>
<dbReference type="EMBL" id="LR217698">
    <property type="protein sequence ID" value="VFP78731.1"/>
    <property type="molecule type" value="Genomic_DNA"/>
</dbReference>
<keyword evidence="5" id="KW-0598">Phosphotransferase system</keyword>
<feature type="domain" description="HPr" evidence="8">
    <location>
        <begin position="288"/>
        <end position="378"/>
    </location>
</feature>
<dbReference type="NCBIfam" id="NF008319">
    <property type="entry name" value="PRK11109.1"/>
    <property type="match status" value="1"/>
</dbReference>
<dbReference type="InterPro" id="IPR035895">
    <property type="entry name" value="HPr-like_sf"/>
</dbReference>
<dbReference type="PROSITE" id="PS00369">
    <property type="entry name" value="PTS_HPR_HIS"/>
    <property type="match status" value="1"/>
</dbReference>
<dbReference type="PANTHER" id="PTHR30181:SF3">
    <property type="entry name" value="MULTIPHOSPHORYL TRANSFER PROTEIN"/>
    <property type="match status" value="1"/>
</dbReference>
<evidence type="ECO:0000313" key="9">
    <source>
        <dbReference type="EMBL" id="VFP78731.1"/>
    </source>
</evidence>
<dbReference type="Pfam" id="PF00359">
    <property type="entry name" value="PTS_EIIA_2"/>
    <property type="match status" value="1"/>
</dbReference>